<dbReference type="Proteomes" id="UP000181790">
    <property type="component" value="Unassembled WGS sequence"/>
</dbReference>
<protein>
    <recommendedName>
        <fullName evidence="4">Lipocalin-like domain-containing protein</fullName>
    </recommendedName>
</protein>
<name>A0A1S2VJZ7_9BACT</name>
<evidence type="ECO:0000313" key="2">
    <source>
        <dbReference type="EMBL" id="OIN59091.1"/>
    </source>
</evidence>
<feature type="chain" id="PRO_5010349585" description="Lipocalin-like domain-containing protein" evidence="1">
    <location>
        <begin position="22"/>
        <end position="180"/>
    </location>
</feature>
<comment type="caution">
    <text evidence="2">The sequence shown here is derived from an EMBL/GenBank/DDBJ whole genome shotgun (WGS) entry which is preliminary data.</text>
</comment>
<dbReference type="OrthoDB" id="666052at2"/>
<reference evidence="2 3" key="1">
    <citation type="submission" date="2016-10" db="EMBL/GenBank/DDBJ databases">
        <title>Arsenicibacter rosenii gen. nov., sp. nov., an efficient arsenic-methylating bacterium isolated from an arsenic-contaminated paddy soil.</title>
        <authorList>
            <person name="Huang K."/>
        </authorList>
    </citation>
    <scope>NUCLEOTIDE SEQUENCE [LARGE SCALE GENOMIC DNA]</scope>
    <source>
        <strain evidence="2 3">SM-1</strain>
    </source>
</reference>
<dbReference type="EMBL" id="MORL01000005">
    <property type="protein sequence ID" value="OIN59091.1"/>
    <property type="molecule type" value="Genomic_DNA"/>
</dbReference>
<feature type="signal peptide" evidence="1">
    <location>
        <begin position="1"/>
        <end position="21"/>
    </location>
</feature>
<dbReference type="PROSITE" id="PS51257">
    <property type="entry name" value="PROKAR_LIPOPROTEIN"/>
    <property type="match status" value="1"/>
</dbReference>
<dbReference type="AlphaFoldDB" id="A0A1S2VJZ7"/>
<keyword evidence="1" id="KW-0732">Signal</keyword>
<keyword evidence="3" id="KW-1185">Reference proteome</keyword>
<evidence type="ECO:0000313" key="3">
    <source>
        <dbReference type="Proteomes" id="UP000181790"/>
    </source>
</evidence>
<evidence type="ECO:0000256" key="1">
    <source>
        <dbReference type="SAM" id="SignalP"/>
    </source>
</evidence>
<gene>
    <name evidence="2" type="ORF">BLX24_12870</name>
</gene>
<sequence>MKKMVLSLLAVLMTFVACKTATDPMGPDGGGSAIPSGLQGKWTYGGSFSATDFWNYNGTYAGKGFEQGMVFDFKANGKFDMYVINATTSYNCRTEAYSYFTGSVTFDENAHTFTITPTSGNYRGFYSCTPGSNFKRDARADELKKQGKTYYYVQKKNSQGQTVLNVSVTPDEKDGIEFKP</sequence>
<evidence type="ECO:0008006" key="4">
    <source>
        <dbReference type="Google" id="ProtNLM"/>
    </source>
</evidence>
<organism evidence="2 3">
    <name type="scientific">Arsenicibacter rosenii</name>
    <dbReference type="NCBI Taxonomy" id="1750698"/>
    <lineage>
        <taxon>Bacteria</taxon>
        <taxon>Pseudomonadati</taxon>
        <taxon>Bacteroidota</taxon>
        <taxon>Cytophagia</taxon>
        <taxon>Cytophagales</taxon>
        <taxon>Spirosomataceae</taxon>
        <taxon>Arsenicibacter</taxon>
    </lineage>
</organism>
<accession>A0A1S2VJZ7</accession>
<proteinExistence type="predicted"/>
<dbReference type="RefSeq" id="WP_071503542.1">
    <property type="nucleotide sequence ID" value="NZ_MORL01000005.1"/>
</dbReference>